<reference evidence="1 2" key="1">
    <citation type="submission" date="2015-01" db="EMBL/GenBank/DDBJ databases">
        <title>Evolution of Trichinella species and genotypes.</title>
        <authorList>
            <person name="Korhonen P.K."/>
            <person name="Edoardo P."/>
            <person name="Giuseppe L.R."/>
            <person name="Gasser R.B."/>
        </authorList>
    </citation>
    <scope>NUCLEOTIDE SEQUENCE [LARGE SCALE GENOMIC DNA]</scope>
    <source>
        <strain evidence="1">ISS1029</strain>
    </source>
</reference>
<comment type="caution">
    <text evidence="1">The sequence shown here is derived from an EMBL/GenBank/DDBJ whole genome shotgun (WGS) entry which is preliminary data.</text>
</comment>
<protein>
    <submittedName>
        <fullName evidence="1">Uncharacterized protein</fullName>
    </submittedName>
</protein>
<dbReference type="Proteomes" id="UP000055024">
    <property type="component" value="Unassembled WGS sequence"/>
</dbReference>
<name>A0A0V1G788_9BILA</name>
<proteinExistence type="predicted"/>
<gene>
    <name evidence="1" type="ORF">T11_897</name>
</gene>
<dbReference type="AlphaFoldDB" id="A0A0V1G788"/>
<sequence>MIGWGEKAGNNLQRRSTGITVLCVEILTKE</sequence>
<evidence type="ECO:0000313" key="1">
    <source>
        <dbReference type="EMBL" id="KRY94095.1"/>
    </source>
</evidence>
<organism evidence="1 2">
    <name type="scientific">Trichinella zimbabwensis</name>
    <dbReference type="NCBI Taxonomy" id="268475"/>
    <lineage>
        <taxon>Eukaryota</taxon>
        <taxon>Metazoa</taxon>
        <taxon>Ecdysozoa</taxon>
        <taxon>Nematoda</taxon>
        <taxon>Enoplea</taxon>
        <taxon>Dorylaimia</taxon>
        <taxon>Trichinellida</taxon>
        <taxon>Trichinellidae</taxon>
        <taxon>Trichinella</taxon>
    </lineage>
</organism>
<dbReference type="EMBL" id="JYDP01005591">
    <property type="protein sequence ID" value="KRY94095.1"/>
    <property type="molecule type" value="Genomic_DNA"/>
</dbReference>
<evidence type="ECO:0000313" key="2">
    <source>
        <dbReference type="Proteomes" id="UP000055024"/>
    </source>
</evidence>
<accession>A0A0V1G788</accession>
<keyword evidence="2" id="KW-1185">Reference proteome</keyword>